<dbReference type="Pfam" id="PF22667">
    <property type="entry name" value="Lon_lid"/>
    <property type="match status" value="1"/>
</dbReference>
<dbReference type="SMART" id="SM00382">
    <property type="entry name" value="AAA"/>
    <property type="match status" value="1"/>
</dbReference>
<keyword evidence="7 9" id="KW-0067">ATP-binding</keyword>
<evidence type="ECO:0000256" key="12">
    <source>
        <dbReference type="RuleBase" id="RU000591"/>
    </source>
</evidence>
<dbReference type="Gene3D" id="3.30.230.10">
    <property type="match status" value="1"/>
</dbReference>
<dbReference type="Pfam" id="PF02190">
    <property type="entry name" value="LON_substr_bdg"/>
    <property type="match status" value="1"/>
</dbReference>
<dbReference type="InterPro" id="IPR054594">
    <property type="entry name" value="Lon_lid"/>
</dbReference>
<dbReference type="PROSITE" id="PS01046">
    <property type="entry name" value="LON_SER"/>
    <property type="match status" value="1"/>
</dbReference>
<evidence type="ECO:0000256" key="3">
    <source>
        <dbReference type="ARBA" id="ARBA00022670"/>
    </source>
</evidence>
<feature type="active site" evidence="9 11">
    <location>
        <position position="733"/>
    </location>
</feature>
<dbReference type="Gene3D" id="2.30.130.40">
    <property type="entry name" value="LON domain-like"/>
    <property type="match status" value="1"/>
</dbReference>
<dbReference type="PIRSF" id="PIRSF001174">
    <property type="entry name" value="Lon_proteas"/>
    <property type="match status" value="1"/>
</dbReference>
<keyword evidence="4 9" id="KW-0547">Nucleotide-binding</keyword>
<dbReference type="EMBL" id="JBBMER010000002">
    <property type="protein sequence ID" value="MEQ2379000.1"/>
    <property type="molecule type" value="Genomic_DNA"/>
</dbReference>
<dbReference type="InterPro" id="IPR027543">
    <property type="entry name" value="Lon_bac"/>
</dbReference>
<sequence length="784" mass="87290">MNMNMITIPVIALRSMTVLPDMVIHFDISRKISIKAVEAAMENDEKVLLLTQTDSAVKSPTAKDLYMTGTIASVKRVIRMPNKLVRVQVEGLKKAVAADINTEGDYIYADVQECSTFIEETDKVSDKAIVIGMNELLRQYAAANPRCNKEMLNHWLAIDNARELMSSVICDFPMEYTDRQKFLEMNNILDMYEYIAGILIELTQAYSIKEEISGKVRAKVDENQREYILKEQLEILNKELGQDEYSETNELEEKIDKLNASDEVKDKLHKEVKRLKNLSKGSSEVNVERTYIENCLELPWNNMSEDNNDIINARKVLDNDHYGMKDIKDRIIEALAVRNITSNTDAPILCLAGPPGTGKTSIARSVAAALNKEYVRICLGGVKDEAEIRGHRKTYVGAMPGRIIEGLKKAGTANPLMLLDEIDKVSNDYKSDTASALLEVLDSEQNSHFTDHYIEMPVDLSKVLFIATANDLSTLSRPLLDRMEIIEVSGYSVNEKLHIAKEHLVGKQLRKNGLATSLLKISDSALKHIILGYTKESGVRELERQIAKICRKAVTKLYEAGVFNADGTRNKEVKVCIRITDKNLTDYLGNIKYKTDKAYKKPQVGIVRGLAWTSVGGETLEIEVNAMPGSDDLRLTGNMGDVMKESAMIAYSYVRAITESGKYKVDMKYFDEHMLHLHIPEGAVPKDGPSAGVTMTTAMLSAVTGIPVRPDVAMTGEVTLRGRVLAIGGLKEKLLAAKLAGMKKVLVPEENVSDVEELDAEITDGLELVYVKDMSEVLNNALVL</sequence>
<comment type="subunit">
    <text evidence="9 10">Homohexamer. Organized in a ring with a central cavity.</text>
</comment>
<dbReference type="InterPro" id="IPR008269">
    <property type="entry name" value="Lon_proteolytic"/>
</dbReference>
<keyword evidence="3 9" id="KW-0645">Protease</keyword>
<evidence type="ECO:0000259" key="14">
    <source>
        <dbReference type="PROSITE" id="PS51787"/>
    </source>
</evidence>
<dbReference type="Gene3D" id="1.20.5.5270">
    <property type="match status" value="1"/>
</dbReference>
<dbReference type="InterPro" id="IPR003959">
    <property type="entry name" value="ATPase_AAA_core"/>
</dbReference>
<dbReference type="Pfam" id="PF00004">
    <property type="entry name" value="AAA"/>
    <property type="match status" value="1"/>
</dbReference>
<feature type="domain" description="Lon proteolytic" evidence="13">
    <location>
        <begin position="601"/>
        <end position="784"/>
    </location>
</feature>
<evidence type="ECO:0000256" key="1">
    <source>
        <dbReference type="ARBA" id="ARBA00004496"/>
    </source>
</evidence>
<dbReference type="Gene3D" id="3.40.50.300">
    <property type="entry name" value="P-loop containing nucleotide triphosphate hydrolases"/>
    <property type="match status" value="1"/>
</dbReference>
<dbReference type="InterPro" id="IPR004815">
    <property type="entry name" value="Lon_bac/euk-typ"/>
</dbReference>
<dbReference type="PANTHER" id="PTHR10046">
    <property type="entry name" value="ATP DEPENDENT LON PROTEASE FAMILY MEMBER"/>
    <property type="match status" value="1"/>
</dbReference>
<dbReference type="Pfam" id="PF05362">
    <property type="entry name" value="Lon_C"/>
    <property type="match status" value="1"/>
</dbReference>
<dbReference type="SMART" id="SM00464">
    <property type="entry name" value="LON"/>
    <property type="match status" value="1"/>
</dbReference>
<dbReference type="InterPro" id="IPR027065">
    <property type="entry name" value="Lon_Prtase"/>
</dbReference>
<comment type="similarity">
    <text evidence="9 10 11 12">Belongs to the peptidase S16 family.</text>
</comment>
<dbReference type="Proteomes" id="UP001442364">
    <property type="component" value="Unassembled WGS sequence"/>
</dbReference>
<dbReference type="InterPro" id="IPR003593">
    <property type="entry name" value="AAA+_ATPase"/>
</dbReference>
<keyword evidence="5 9" id="KW-0378">Hydrolase</keyword>
<comment type="function">
    <text evidence="9">ATP-dependent serine protease that mediates the selective degradation of mutant and abnormal proteins as well as certain short-lived regulatory proteins. Required for cellular homeostasis and for survival from DNA damage and developmental changes induced by stress. Degrades polypeptides processively to yield small peptide fragments that are 5 to 10 amino acids long. Binds to DNA in a double-stranded, site-specific manner.</text>
</comment>
<dbReference type="PROSITE" id="PS51787">
    <property type="entry name" value="LON_N"/>
    <property type="match status" value="1"/>
</dbReference>
<dbReference type="EC" id="3.4.21.53" evidence="9 10"/>
<protein>
    <recommendedName>
        <fullName evidence="9 10">Lon protease</fullName>
        <ecNumber evidence="9 10">3.4.21.53</ecNumber>
    </recommendedName>
    <alternativeName>
        <fullName evidence="9">ATP-dependent protease La</fullName>
    </alternativeName>
</protein>
<keyword evidence="16" id="KW-1185">Reference proteome</keyword>
<evidence type="ECO:0000313" key="15">
    <source>
        <dbReference type="EMBL" id="MEQ2379000.1"/>
    </source>
</evidence>
<feature type="domain" description="Lon N-terminal" evidence="14">
    <location>
        <begin position="8"/>
        <end position="203"/>
    </location>
</feature>
<evidence type="ECO:0000256" key="11">
    <source>
        <dbReference type="PROSITE-ProRule" id="PRU01122"/>
    </source>
</evidence>
<feature type="binding site" evidence="9">
    <location>
        <begin position="353"/>
        <end position="360"/>
    </location>
    <ligand>
        <name>ATP</name>
        <dbReference type="ChEBI" id="CHEBI:30616"/>
    </ligand>
</feature>
<keyword evidence="6 9" id="KW-0720">Serine protease</keyword>
<dbReference type="RefSeq" id="WP_349153328.1">
    <property type="nucleotide sequence ID" value="NZ_DAWCMB010000364.1"/>
</dbReference>
<comment type="induction">
    <text evidence="9">By heat shock.</text>
</comment>
<keyword evidence="8 9" id="KW-0346">Stress response</keyword>
<dbReference type="PRINTS" id="PR00830">
    <property type="entry name" value="ENDOLAPTASE"/>
</dbReference>
<dbReference type="InterPro" id="IPR027417">
    <property type="entry name" value="P-loop_NTPase"/>
</dbReference>
<dbReference type="SUPFAM" id="SSF88697">
    <property type="entry name" value="PUA domain-like"/>
    <property type="match status" value="1"/>
</dbReference>
<comment type="subcellular location">
    <subcellularLocation>
        <location evidence="1 9 10">Cytoplasm</location>
    </subcellularLocation>
</comment>
<evidence type="ECO:0000256" key="8">
    <source>
        <dbReference type="ARBA" id="ARBA00023016"/>
    </source>
</evidence>
<dbReference type="NCBIfam" id="TIGR00763">
    <property type="entry name" value="lon"/>
    <property type="match status" value="1"/>
</dbReference>
<evidence type="ECO:0000259" key="13">
    <source>
        <dbReference type="PROSITE" id="PS51786"/>
    </source>
</evidence>
<comment type="caution">
    <text evidence="15">The sequence shown here is derived from an EMBL/GenBank/DDBJ whole genome shotgun (WGS) entry which is preliminary data.</text>
</comment>
<evidence type="ECO:0000256" key="2">
    <source>
        <dbReference type="ARBA" id="ARBA00022490"/>
    </source>
</evidence>
<evidence type="ECO:0000313" key="16">
    <source>
        <dbReference type="Proteomes" id="UP001442364"/>
    </source>
</evidence>
<feature type="active site" evidence="9 11">
    <location>
        <position position="690"/>
    </location>
</feature>
<evidence type="ECO:0000256" key="10">
    <source>
        <dbReference type="PIRNR" id="PIRNR001174"/>
    </source>
</evidence>
<comment type="catalytic activity">
    <reaction evidence="9 10 11">
        <text>Hydrolysis of proteins in presence of ATP.</text>
        <dbReference type="EC" id="3.4.21.53"/>
    </reaction>
</comment>
<proteinExistence type="evidence at transcript level"/>
<evidence type="ECO:0000256" key="9">
    <source>
        <dbReference type="HAMAP-Rule" id="MF_01973"/>
    </source>
</evidence>
<dbReference type="InterPro" id="IPR014721">
    <property type="entry name" value="Ribsml_uS5_D2-typ_fold_subgr"/>
</dbReference>
<dbReference type="InterPro" id="IPR008268">
    <property type="entry name" value="Peptidase_S16_AS"/>
</dbReference>
<evidence type="ECO:0000256" key="7">
    <source>
        <dbReference type="ARBA" id="ARBA00022840"/>
    </source>
</evidence>
<dbReference type="GO" id="GO:0004252">
    <property type="term" value="F:serine-type endopeptidase activity"/>
    <property type="evidence" value="ECO:0007669"/>
    <property type="project" value="UniProtKB-EC"/>
</dbReference>
<reference evidence="15 16" key="1">
    <citation type="submission" date="2024-03" db="EMBL/GenBank/DDBJ databases">
        <title>Human intestinal bacterial collection.</title>
        <authorList>
            <person name="Pauvert C."/>
            <person name="Hitch T.C.A."/>
            <person name="Clavel T."/>
        </authorList>
    </citation>
    <scope>NUCLEOTIDE SEQUENCE [LARGE SCALE GENOMIC DNA]</scope>
    <source>
        <strain evidence="15 16">CLA-AA-H255</strain>
    </source>
</reference>
<dbReference type="Gene3D" id="1.10.8.60">
    <property type="match status" value="1"/>
</dbReference>
<gene>
    <name evidence="9 15" type="primary">lon</name>
    <name evidence="15" type="ORF">WMO14_03755</name>
</gene>
<organism evidence="15 16">
    <name type="scientific">[Lactobacillus] rogosae</name>
    <dbReference type="NCBI Taxonomy" id="706562"/>
    <lineage>
        <taxon>Bacteria</taxon>
        <taxon>Bacillati</taxon>
        <taxon>Bacillota</taxon>
        <taxon>Clostridia</taxon>
        <taxon>Lachnospirales</taxon>
        <taxon>Lachnospiraceae</taxon>
        <taxon>Lachnospira</taxon>
    </lineage>
</organism>
<dbReference type="HAMAP" id="MF_01973">
    <property type="entry name" value="lon_bact"/>
    <property type="match status" value="1"/>
</dbReference>
<dbReference type="InterPro" id="IPR003111">
    <property type="entry name" value="Lon_prtase_N"/>
</dbReference>
<dbReference type="SUPFAM" id="SSF52540">
    <property type="entry name" value="P-loop containing nucleoside triphosphate hydrolases"/>
    <property type="match status" value="1"/>
</dbReference>
<dbReference type="InterPro" id="IPR046336">
    <property type="entry name" value="Lon_prtase_N_sf"/>
</dbReference>
<dbReference type="SUPFAM" id="SSF54211">
    <property type="entry name" value="Ribosomal protein S5 domain 2-like"/>
    <property type="match status" value="1"/>
</dbReference>
<evidence type="ECO:0000256" key="4">
    <source>
        <dbReference type="ARBA" id="ARBA00022741"/>
    </source>
</evidence>
<evidence type="ECO:0000256" key="5">
    <source>
        <dbReference type="ARBA" id="ARBA00022801"/>
    </source>
</evidence>
<keyword evidence="2 9" id="KW-0963">Cytoplasm</keyword>
<dbReference type="Gene3D" id="1.20.58.1480">
    <property type="match status" value="1"/>
</dbReference>
<evidence type="ECO:0000256" key="6">
    <source>
        <dbReference type="ARBA" id="ARBA00022825"/>
    </source>
</evidence>
<dbReference type="CDD" id="cd19500">
    <property type="entry name" value="RecA-like_Lon"/>
    <property type="match status" value="1"/>
</dbReference>
<name>A0ABV1BVB7_9FIRM</name>
<dbReference type="InterPro" id="IPR020568">
    <property type="entry name" value="Ribosomal_Su5_D2-typ_SF"/>
</dbReference>
<accession>A0ABV1BVB7</accession>
<dbReference type="InterPro" id="IPR015947">
    <property type="entry name" value="PUA-like_sf"/>
</dbReference>
<dbReference type="PROSITE" id="PS51786">
    <property type="entry name" value="LON_PROTEOLYTIC"/>
    <property type="match status" value="1"/>
</dbReference>